<proteinExistence type="predicted"/>
<comment type="caution">
    <text evidence="2">The sequence shown here is derived from an EMBL/GenBank/DDBJ whole genome shotgun (WGS) entry which is preliminary data.</text>
</comment>
<dbReference type="EMBL" id="JAWLOF010000010">
    <property type="protein sequence ID" value="MDV7023891.1"/>
    <property type="molecule type" value="Genomic_DNA"/>
</dbReference>
<keyword evidence="4" id="KW-1185">Reference proteome</keyword>
<dbReference type="Proteomes" id="UP001187066">
    <property type="component" value="Unassembled WGS sequence"/>
</dbReference>
<evidence type="ECO:0000313" key="1">
    <source>
        <dbReference type="EMBL" id="MDV7023891.1"/>
    </source>
</evidence>
<sequence length="77" mass="8938">MLSHETQIALQEVHRFDAGKPPYLLRLQLGADIQFIGMTYGKQELQNVAIEMLICKENHQLVYLLRQAKILMEDIRA</sequence>
<name>A0A3R9FPQ8_9ENTR</name>
<accession>A0A3R9FPQ8</accession>
<organism evidence="2 3">
    <name type="scientific">Atlantibacter subterraneus</name>
    <dbReference type="NCBI Taxonomy" id="255519"/>
    <lineage>
        <taxon>Bacteria</taxon>
        <taxon>Pseudomonadati</taxon>
        <taxon>Pseudomonadota</taxon>
        <taxon>Gammaproteobacteria</taxon>
        <taxon>Enterobacterales</taxon>
        <taxon>Enterobacteriaceae</taxon>
        <taxon>Atlantibacter</taxon>
    </lineage>
</organism>
<protein>
    <submittedName>
        <fullName evidence="2">Uncharacterized protein</fullName>
    </submittedName>
</protein>
<evidence type="ECO:0000313" key="2">
    <source>
        <dbReference type="EMBL" id="RSE22459.1"/>
    </source>
</evidence>
<reference evidence="1 4" key="2">
    <citation type="submission" date="2023-10" db="EMBL/GenBank/DDBJ databases">
        <authorList>
            <person name="Dale J."/>
        </authorList>
    </citation>
    <scope>NUCLEOTIDE SEQUENCE [LARGE SCALE GENOMIC DNA]</scope>
    <source>
        <strain evidence="1 4">2023EL-00970</strain>
    </source>
</reference>
<dbReference type="EMBL" id="RHXB01000017">
    <property type="protein sequence ID" value="RSE22459.1"/>
    <property type="molecule type" value="Genomic_DNA"/>
</dbReference>
<reference evidence="2 3" key="1">
    <citation type="submission" date="2018-10" db="EMBL/GenBank/DDBJ databases">
        <title>Transmission dynamics of multidrug resistant bacteria on intensive care unit surfaces.</title>
        <authorList>
            <person name="D'Souza A.W."/>
            <person name="Potter R.F."/>
            <person name="Wallace M."/>
            <person name="Shupe A."/>
            <person name="Patel S."/>
            <person name="Sun S."/>
            <person name="Gul D."/>
            <person name="Kwon J.H."/>
            <person name="Andleeb S."/>
            <person name="Burnham C.-A.D."/>
            <person name="Dantas G."/>
        </authorList>
    </citation>
    <scope>NUCLEOTIDE SEQUENCE [LARGE SCALE GENOMIC DNA]</scope>
    <source>
        <strain evidence="2 3">AS_373</strain>
    </source>
</reference>
<gene>
    <name evidence="2" type="ORF">EGT71_20485</name>
    <name evidence="1" type="ORF">R4P48_14535</name>
</gene>
<dbReference type="Proteomes" id="UP000275331">
    <property type="component" value="Unassembled WGS sequence"/>
</dbReference>
<dbReference type="RefSeq" id="WP_317678652.1">
    <property type="nucleotide sequence ID" value="NZ_JAWLOF010000010.1"/>
</dbReference>
<evidence type="ECO:0000313" key="4">
    <source>
        <dbReference type="Proteomes" id="UP001187066"/>
    </source>
</evidence>
<evidence type="ECO:0000313" key="3">
    <source>
        <dbReference type="Proteomes" id="UP000275331"/>
    </source>
</evidence>
<dbReference type="AlphaFoldDB" id="A0A3R9FPQ8"/>